<feature type="compositionally biased region" description="Pro residues" evidence="1">
    <location>
        <begin position="34"/>
        <end position="45"/>
    </location>
</feature>
<feature type="compositionally biased region" description="Polar residues" evidence="1">
    <location>
        <begin position="119"/>
        <end position="145"/>
    </location>
</feature>
<reference evidence="2 3" key="1">
    <citation type="submission" date="2020-12" db="EMBL/GenBank/DDBJ databases">
        <title>Concerted genomic and epigenomic changes stabilize Arabidopsis allopolyploids.</title>
        <authorList>
            <person name="Chen Z."/>
        </authorList>
    </citation>
    <scope>NUCLEOTIDE SEQUENCE [LARGE SCALE GENOMIC DNA]</scope>
    <source>
        <strain evidence="2">Allo738</strain>
        <tissue evidence="2">Leaf</tissue>
    </source>
</reference>
<proteinExistence type="predicted"/>
<dbReference type="EMBL" id="JAEFBK010000007">
    <property type="protein sequence ID" value="KAG7586579.1"/>
    <property type="molecule type" value="Genomic_DNA"/>
</dbReference>
<evidence type="ECO:0000313" key="3">
    <source>
        <dbReference type="Proteomes" id="UP000694240"/>
    </source>
</evidence>
<name>A0A8T2BJV6_9BRAS</name>
<feature type="compositionally biased region" description="Basic residues" evidence="1">
    <location>
        <begin position="918"/>
        <end position="937"/>
    </location>
</feature>
<organism evidence="2 3">
    <name type="scientific">Arabidopsis thaliana x Arabidopsis arenosa</name>
    <dbReference type="NCBI Taxonomy" id="1240361"/>
    <lineage>
        <taxon>Eukaryota</taxon>
        <taxon>Viridiplantae</taxon>
        <taxon>Streptophyta</taxon>
        <taxon>Embryophyta</taxon>
        <taxon>Tracheophyta</taxon>
        <taxon>Spermatophyta</taxon>
        <taxon>Magnoliopsida</taxon>
        <taxon>eudicotyledons</taxon>
        <taxon>Gunneridae</taxon>
        <taxon>Pentapetalae</taxon>
        <taxon>rosids</taxon>
        <taxon>malvids</taxon>
        <taxon>Brassicales</taxon>
        <taxon>Brassicaceae</taxon>
        <taxon>Camelineae</taxon>
        <taxon>Arabidopsis</taxon>
    </lineage>
</organism>
<evidence type="ECO:0000256" key="1">
    <source>
        <dbReference type="SAM" id="MobiDB-lite"/>
    </source>
</evidence>
<keyword evidence="3" id="KW-1185">Reference proteome</keyword>
<accession>A0A8T2BJV6</accession>
<feature type="region of interest" description="Disordered" evidence="1">
    <location>
        <begin position="565"/>
        <end position="937"/>
    </location>
</feature>
<feature type="compositionally biased region" description="Basic and acidic residues" evidence="1">
    <location>
        <begin position="592"/>
        <end position="607"/>
    </location>
</feature>
<gene>
    <name evidence="2" type="ORF">ISN45_Aa02g018630</name>
</gene>
<feature type="compositionally biased region" description="Polar residues" evidence="1">
    <location>
        <begin position="160"/>
        <end position="181"/>
    </location>
</feature>
<comment type="caution">
    <text evidence="2">The sequence shown here is derived from an EMBL/GenBank/DDBJ whole genome shotgun (WGS) entry which is preliminary data.</text>
</comment>
<feature type="region of interest" description="Disordered" evidence="1">
    <location>
        <begin position="510"/>
        <end position="535"/>
    </location>
</feature>
<sequence>MDAYQPPPQYLRPPSGPPPPADPYHQYYQHQARPPVPPPTQPGGPPTWYSNQFHNPHSPSPPPPPPPQWGPPSPHYPQGQPYSSSGYPPHQPPFSAGANGNSQFHPPSTGAPIPPPYPQANQEWGNPSWGYQQQQGHTPQANSNVEDWAVKAKEWAAANKDQQSQSAPNQTSGQVYQQQYPTHGYQDVHQQAVPGISYQQQFPVPPTTQPERYPNYATGHESFPGGGLPQENLTTSSAIHQQEVPYSYSSVAGNEESGNATQHEVQISLPDAGGPVRTEQHMQYAYGDQSAGPPSNLSDQPVQFSTRESSDYSGVHNAWQSHTTTGVVYPPIPSSVQSIPQNDSSMAIPPVSGHIMPQYGRFPPPNLQPVGPPYAFATKPPLHPVTAFMDDSYAASSVPPKKAPVPNWLKEELLKKKADLGRPSSGSFEGRESMDDDVLYKPPAKADQRDEKSFSPSKSSDEEEEEDEDEMDAARTAEINMEIKRILTEVLLKVTDELFDEIATKVINEDEAIPKDDSVQHNHKSSSSILSTADPLHKASAKILVSVEGANDKASSSSPADVLGLASYASDDDDADTDAASNDGVESLGVGSRHDVSQRPSSEKLPEPEAMANAKLDPKVEVNASSGKNGKSGLEDYSQMPGSRRKDDEAGSTKISDVSANSGLDADTSGSRKEHPDRTDSDKDAVLDEPHGKNSGLKSDCNLRQDSNKTSGKDLSDEVSTDRSRTDETKGGKEKVDSQNGSKDRMKENDLKSAEKVKGVESNKKSTDRHVKKDSRDVERPHRTNSKEDRGKKKEKEKEEERSRHRRAENSSKDKRRRSPTSNESSDDSKRMVLLLPFSRKSRSRKRNVSPSPVRSRRKRSSPSSDESSDDSKRKSSSKRRNRSPSPERSRRRHVSSRSPHSKHSQHKNTLYSSHEKSRSKRSRSRSRSPHRRHRAK</sequence>
<feature type="compositionally biased region" description="Basic residues" evidence="1">
    <location>
        <begin position="890"/>
        <end position="907"/>
    </location>
</feature>
<feature type="compositionally biased region" description="Basic and acidic residues" evidence="1">
    <location>
        <begin position="444"/>
        <end position="453"/>
    </location>
</feature>
<dbReference type="Proteomes" id="UP000694240">
    <property type="component" value="Chromosome 7"/>
</dbReference>
<feature type="compositionally biased region" description="Basic and acidic residues" evidence="1">
    <location>
        <begin position="670"/>
        <end position="692"/>
    </location>
</feature>
<protein>
    <submittedName>
        <fullName evidence="2">PNN-interacting serine/arginine-rich protein</fullName>
    </submittedName>
</protein>
<dbReference type="InterPro" id="IPR031937">
    <property type="entry name" value="PNISR"/>
</dbReference>
<dbReference type="AlphaFoldDB" id="A0A8T2BJV6"/>
<feature type="compositionally biased region" description="Pro residues" evidence="1">
    <location>
        <begin position="1"/>
        <end position="22"/>
    </location>
</feature>
<feature type="region of interest" description="Disordered" evidence="1">
    <location>
        <begin position="1"/>
        <end position="230"/>
    </location>
</feature>
<feature type="compositionally biased region" description="Pro residues" evidence="1">
    <location>
        <begin position="58"/>
        <end position="75"/>
    </location>
</feature>
<feature type="compositionally biased region" description="Polar residues" evidence="1">
    <location>
        <begin position="653"/>
        <end position="662"/>
    </location>
</feature>
<evidence type="ECO:0000313" key="2">
    <source>
        <dbReference type="EMBL" id="KAG7586579.1"/>
    </source>
</evidence>
<dbReference type="Pfam" id="PF15996">
    <property type="entry name" value="PNISR"/>
    <property type="match status" value="1"/>
</dbReference>
<feature type="compositionally biased region" description="Acidic residues" evidence="1">
    <location>
        <begin position="461"/>
        <end position="471"/>
    </location>
</feature>
<feature type="region of interest" description="Disordered" evidence="1">
    <location>
        <begin position="419"/>
        <end position="476"/>
    </location>
</feature>
<feature type="compositionally biased region" description="Basic and acidic residues" evidence="1">
    <location>
        <begin position="701"/>
        <end position="813"/>
    </location>
</feature>